<protein>
    <submittedName>
        <fullName evidence="1">Uncharacterized protein</fullName>
    </submittedName>
</protein>
<geneLocation type="plasmid" evidence="1 2">
    <name>pGspE55-1</name>
</geneLocation>
<accession>A0A679FQQ6</accession>
<gene>
    <name evidence="1" type="ORF">GsuE55_37310</name>
</gene>
<reference evidence="2" key="1">
    <citation type="journal article" date="2020" name="Microbiol. Resour. Announc.">
        <title>Complete Genome Sequence of Geobacillus sp. Strain E55-1, Isolated from Mine Geyser in Japan.</title>
        <authorList>
            <person name="Miyazaki K."/>
            <person name="Hase E."/>
            <person name="Tokito N."/>
        </authorList>
    </citation>
    <scope>NUCLEOTIDE SEQUENCE [LARGE SCALE GENOMIC DNA]</scope>
    <source>
        <strain evidence="2">E55-1</strain>
        <plasmid evidence="2">pGspE55-1</plasmid>
    </source>
</reference>
<evidence type="ECO:0000313" key="2">
    <source>
        <dbReference type="Proteomes" id="UP000501421"/>
    </source>
</evidence>
<name>A0A679FQQ6_9BACL</name>
<dbReference type="RefSeq" id="WP_172418875.1">
    <property type="nucleotide sequence ID" value="NZ_AP022558.1"/>
</dbReference>
<dbReference type="EMBL" id="AP022558">
    <property type="protein sequence ID" value="BBW98898.1"/>
    <property type="molecule type" value="Genomic_DNA"/>
</dbReference>
<dbReference type="AlphaFoldDB" id="A0A679FQQ6"/>
<proteinExistence type="predicted"/>
<dbReference type="Proteomes" id="UP000501421">
    <property type="component" value="Plasmid pGspE55-1"/>
</dbReference>
<keyword evidence="1" id="KW-0614">Plasmid</keyword>
<keyword evidence="2" id="KW-1185">Reference proteome</keyword>
<organism evidence="1 2">
    <name type="scientific">Geobacillus subterraneus</name>
    <dbReference type="NCBI Taxonomy" id="129338"/>
    <lineage>
        <taxon>Bacteria</taxon>
        <taxon>Bacillati</taxon>
        <taxon>Bacillota</taxon>
        <taxon>Bacilli</taxon>
        <taxon>Bacillales</taxon>
        <taxon>Anoxybacillaceae</taxon>
        <taxon>Geobacillus</taxon>
    </lineage>
</organism>
<sequence length="78" mass="9206">MRQRYEFFMVTKVLQRCELDEEAVVYKEIDECLENPELLIYDRETGMLVDVVEAKNKSDEEVALEAIEAIETYEKRGV</sequence>
<evidence type="ECO:0000313" key="1">
    <source>
        <dbReference type="EMBL" id="BBW98898.1"/>
    </source>
</evidence>